<dbReference type="EMBL" id="JAMWBK010000004">
    <property type="protein sequence ID" value="KAJ8905484.1"/>
    <property type="molecule type" value="Genomic_DNA"/>
</dbReference>
<evidence type="ECO:0000256" key="7">
    <source>
        <dbReference type="ARBA" id="ARBA00023239"/>
    </source>
</evidence>
<dbReference type="InterPro" id="IPR003034">
    <property type="entry name" value="SAP_dom"/>
</dbReference>
<dbReference type="InterPro" id="IPR036361">
    <property type="entry name" value="SAP_dom_sf"/>
</dbReference>
<dbReference type="Proteomes" id="UP001157974">
    <property type="component" value="Unassembled WGS sequence"/>
</dbReference>
<dbReference type="InterPro" id="IPR012319">
    <property type="entry name" value="FPG_cat"/>
</dbReference>
<keyword evidence="14" id="KW-1185">Reference proteome</keyword>
<name>A0AAV8UTV6_9RHOD</name>
<evidence type="ECO:0000256" key="3">
    <source>
        <dbReference type="ARBA" id="ARBA00022763"/>
    </source>
</evidence>
<feature type="domain" description="SAP" evidence="11">
    <location>
        <begin position="415"/>
        <end position="449"/>
    </location>
</feature>
<dbReference type="GO" id="GO:0003684">
    <property type="term" value="F:damaged DNA binding"/>
    <property type="evidence" value="ECO:0007669"/>
    <property type="project" value="InterPro"/>
</dbReference>
<feature type="domain" description="Formamidopyrimidine-DNA glycosylase catalytic" evidence="12">
    <location>
        <begin position="1"/>
        <end position="104"/>
    </location>
</feature>
<dbReference type="GO" id="GO:0008270">
    <property type="term" value="F:zinc ion binding"/>
    <property type="evidence" value="ECO:0007669"/>
    <property type="project" value="InterPro"/>
</dbReference>
<dbReference type="PROSITE" id="PS50800">
    <property type="entry name" value="SAP"/>
    <property type="match status" value="3"/>
</dbReference>
<evidence type="ECO:0000313" key="13">
    <source>
        <dbReference type="EMBL" id="KAJ8905484.1"/>
    </source>
</evidence>
<evidence type="ECO:0000256" key="10">
    <source>
        <dbReference type="SAM" id="MobiDB-lite"/>
    </source>
</evidence>
<organism evidence="13 14">
    <name type="scientific">Rhodosorus marinus</name>
    <dbReference type="NCBI Taxonomy" id="101924"/>
    <lineage>
        <taxon>Eukaryota</taxon>
        <taxon>Rhodophyta</taxon>
        <taxon>Stylonematophyceae</taxon>
        <taxon>Stylonematales</taxon>
        <taxon>Stylonemataceae</taxon>
        <taxon>Rhodosorus</taxon>
    </lineage>
</organism>
<dbReference type="SMART" id="SM00513">
    <property type="entry name" value="SAP"/>
    <property type="match status" value="3"/>
</dbReference>
<feature type="domain" description="SAP" evidence="11">
    <location>
        <begin position="352"/>
        <end position="386"/>
    </location>
</feature>
<keyword evidence="6" id="KW-0234">DNA repair</keyword>
<dbReference type="InterPro" id="IPR010979">
    <property type="entry name" value="Ribosomal_uS13-like_H2TH"/>
</dbReference>
<dbReference type="Pfam" id="PF01149">
    <property type="entry name" value="Fapy_DNA_glyco"/>
    <property type="match status" value="1"/>
</dbReference>
<evidence type="ECO:0000256" key="9">
    <source>
        <dbReference type="ARBA" id="ARBA00023295"/>
    </source>
</evidence>
<dbReference type="AlphaFoldDB" id="A0AAV8UTV6"/>
<proteinExistence type="inferred from homology"/>
<dbReference type="SMART" id="SM00898">
    <property type="entry name" value="Fapy_DNA_glyco"/>
    <property type="match status" value="1"/>
</dbReference>
<sequence length="524" mass="58473">MVEGHQVHRVAISHRKRLLNSVVGASSPNGKFADGASAISGKTLARIEAHGKNLFYFFGNDEKPRSDLVVVHIHFGMSGRFTLFNAPGPEPGANVRLKLTSSNTEAYLSSMICQHGGLELYDEKVNKLGEDPLREDAMSERFWEKIQSSKKSIGLMLMDQTAIAGVGNIYRAEILFRAGIHPEQPSHTLSREQFERVWRESVLLLQRGVKTGSILTVDPAENLPEPWKRRYIYNHSECPRCHGVIRSWEISKRRAYACETCQPLDPHVVNSDRKIALRKSSKHESFNSHCAPEPGAAKTVAELRQALKSAGLAMSGSKTQLVERLKATEGKEEVWLIDSEANNDETETFGDTRRTTVAQLRAALRERGLQIQGTRSDLLARLEQNTVVIKRDAVPEESVVSRTDRSTQADEFVDLEGKKVSELRDQLASLDQPTTGKKAELVARLKAYLGHPAEEAEESIEVRPGTAHLGEIRDTWDAAMDKKRAGESAAVEHVGMIDMGAEVKDTSQQKIPFRKRKRRSTRSK</sequence>
<comment type="similarity">
    <text evidence="1">Belongs to the FPG family.</text>
</comment>
<feature type="domain" description="SAP" evidence="11">
    <location>
        <begin position="295"/>
        <end position="329"/>
    </location>
</feature>
<evidence type="ECO:0000256" key="2">
    <source>
        <dbReference type="ARBA" id="ARBA00012720"/>
    </source>
</evidence>
<evidence type="ECO:0000256" key="4">
    <source>
        <dbReference type="ARBA" id="ARBA00022801"/>
    </source>
</evidence>
<keyword evidence="8" id="KW-0511">Multifunctional enzyme</keyword>
<keyword evidence="5" id="KW-0238">DNA-binding</keyword>
<dbReference type="Pfam" id="PF02037">
    <property type="entry name" value="SAP"/>
    <property type="match status" value="3"/>
</dbReference>
<feature type="region of interest" description="Disordered" evidence="10">
    <location>
        <begin position="502"/>
        <end position="524"/>
    </location>
</feature>
<keyword evidence="7" id="KW-0456">Lyase</keyword>
<dbReference type="GO" id="GO:0000703">
    <property type="term" value="F:oxidized pyrimidine nucleobase lesion DNA N-glycosylase activity"/>
    <property type="evidence" value="ECO:0007669"/>
    <property type="project" value="TreeGrafter"/>
</dbReference>
<dbReference type="PROSITE" id="PS51068">
    <property type="entry name" value="FPG_CAT"/>
    <property type="match status" value="1"/>
</dbReference>
<dbReference type="GO" id="GO:0140078">
    <property type="term" value="F:class I DNA-(apurinic or apyrimidinic site) endonuclease activity"/>
    <property type="evidence" value="ECO:0007669"/>
    <property type="project" value="UniProtKB-EC"/>
</dbReference>
<dbReference type="InterPro" id="IPR015886">
    <property type="entry name" value="H2TH_FPG"/>
</dbReference>
<dbReference type="Gene3D" id="1.10.720.30">
    <property type="entry name" value="SAP domain"/>
    <property type="match status" value="3"/>
</dbReference>
<protein>
    <recommendedName>
        <fullName evidence="2">DNA-(apurinic or apyrimidinic site) lyase</fullName>
        <ecNumber evidence="2">4.2.99.18</ecNumber>
    </recommendedName>
</protein>
<dbReference type="Gene3D" id="1.10.8.50">
    <property type="match status" value="1"/>
</dbReference>
<dbReference type="EC" id="4.2.99.18" evidence="2"/>
<dbReference type="SUPFAM" id="SSF68906">
    <property type="entry name" value="SAP domain"/>
    <property type="match status" value="3"/>
</dbReference>
<evidence type="ECO:0000256" key="8">
    <source>
        <dbReference type="ARBA" id="ARBA00023268"/>
    </source>
</evidence>
<comment type="caution">
    <text evidence="13">The sequence shown here is derived from an EMBL/GenBank/DDBJ whole genome shotgun (WGS) entry which is preliminary data.</text>
</comment>
<dbReference type="Gene3D" id="3.20.190.10">
    <property type="entry name" value="MutM-like, N-terminal"/>
    <property type="match status" value="1"/>
</dbReference>
<keyword evidence="4" id="KW-0378">Hydrolase</keyword>
<evidence type="ECO:0000259" key="11">
    <source>
        <dbReference type="PROSITE" id="PS50800"/>
    </source>
</evidence>
<evidence type="ECO:0000256" key="1">
    <source>
        <dbReference type="ARBA" id="ARBA00009409"/>
    </source>
</evidence>
<dbReference type="SUPFAM" id="SSF57716">
    <property type="entry name" value="Glucocorticoid receptor-like (DNA-binding domain)"/>
    <property type="match status" value="1"/>
</dbReference>
<dbReference type="GO" id="GO:0006284">
    <property type="term" value="P:base-excision repair"/>
    <property type="evidence" value="ECO:0007669"/>
    <property type="project" value="InterPro"/>
</dbReference>
<dbReference type="SUPFAM" id="SSF46946">
    <property type="entry name" value="S13-like H2TH domain"/>
    <property type="match status" value="1"/>
</dbReference>
<accession>A0AAV8UTV6</accession>
<feature type="compositionally biased region" description="Basic residues" evidence="10">
    <location>
        <begin position="512"/>
        <end position="524"/>
    </location>
</feature>
<dbReference type="SUPFAM" id="SSF81624">
    <property type="entry name" value="N-terminal domain of MutM-like DNA repair proteins"/>
    <property type="match status" value="1"/>
</dbReference>
<gene>
    <name evidence="13" type="ORF">NDN08_001991</name>
</gene>
<dbReference type="InterPro" id="IPR035937">
    <property type="entry name" value="FPG_N"/>
</dbReference>
<evidence type="ECO:0000256" key="5">
    <source>
        <dbReference type="ARBA" id="ARBA00023125"/>
    </source>
</evidence>
<dbReference type="SMART" id="SM01232">
    <property type="entry name" value="H2TH"/>
    <property type="match status" value="1"/>
</dbReference>
<evidence type="ECO:0000259" key="12">
    <source>
        <dbReference type="PROSITE" id="PS51068"/>
    </source>
</evidence>
<reference evidence="13 14" key="1">
    <citation type="journal article" date="2023" name="Nat. Commun.">
        <title>Origin of minicircular mitochondrial genomes in red algae.</title>
        <authorList>
            <person name="Lee Y."/>
            <person name="Cho C.H."/>
            <person name="Lee Y.M."/>
            <person name="Park S.I."/>
            <person name="Yang J.H."/>
            <person name="West J.A."/>
            <person name="Bhattacharya D."/>
            <person name="Yoon H.S."/>
        </authorList>
    </citation>
    <scope>NUCLEOTIDE SEQUENCE [LARGE SCALE GENOMIC DNA]</scope>
    <source>
        <strain evidence="13 14">CCMP1338</strain>
        <tissue evidence="13">Whole cell</tissue>
    </source>
</reference>
<keyword evidence="3" id="KW-0227">DNA damage</keyword>
<keyword evidence="9" id="KW-0326">Glycosidase</keyword>
<dbReference type="Pfam" id="PF06831">
    <property type="entry name" value="H2TH"/>
    <property type="match status" value="1"/>
</dbReference>
<dbReference type="PANTHER" id="PTHR42697">
    <property type="entry name" value="ENDONUCLEASE 8"/>
    <property type="match status" value="1"/>
</dbReference>
<dbReference type="PANTHER" id="PTHR42697:SF1">
    <property type="entry name" value="ENDONUCLEASE 8"/>
    <property type="match status" value="1"/>
</dbReference>
<evidence type="ECO:0000313" key="14">
    <source>
        <dbReference type="Proteomes" id="UP001157974"/>
    </source>
</evidence>
<evidence type="ECO:0000256" key="6">
    <source>
        <dbReference type="ARBA" id="ARBA00023204"/>
    </source>
</evidence>